<feature type="compositionally biased region" description="Low complexity" evidence="1">
    <location>
        <begin position="70"/>
        <end position="79"/>
    </location>
</feature>
<dbReference type="Proteomes" id="UP001382935">
    <property type="component" value="Chromosome"/>
</dbReference>
<feature type="region of interest" description="Disordered" evidence="1">
    <location>
        <begin position="1"/>
        <end position="82"/>
    </location>
</feature>
<dbReference type="InterPro" id="IPR037682">
    <property type="entry name" value="TonB_C"/>
</dbReference>
<evidence type="ECO:0000259" key="2">
    <source>
        <dbReference type="PROSITE" id="PS52015"/>
    </source>
</evidence>
<dbReference type="RefSeq" id="WP_338501915.1">
    <property type="nucleotide sequence ID" value="NZ_CP145607.1"/>
</dbReference>
<protein>
    <recommendedName>
        <fullName evidence="2">TonB C-terminal domain-containing protein</fullName>
    </recommendedName>
</protein>
<accession>A0ABZ2G1G1</accession>
<dbReference type="EMBL" id="CP145607">
    <property type="protein sequence ID" value="WWM69660.1"/>
    <property type="molecule type" value="Genomic_DNA"/>
</dbReference>
<gene>
    <name evidence="3" type="ORF">V6R86_02860</name>
</gene>
<keyword evidence="4" id="KW-1185">Reference proteome</keyword>
<organism evidence="3 4">
    <name type="scientific">Sphingomonas kaistensis</name>
    <dbReference type="NCBI Taxonomy" id="298708"/>
    <lineage>
        <taxon>Bacteria</taxon>
        <taxon>Pseudomonadati</taxon>
        <taxon>Pseudomonadota</taxon>
        <taxon>Alphaproteobacteria</taxon>
        <taxon>Sphingomonadales</taxon>
        <taxon>Sphingomonadaceae</taxon>
        <taxon>Sphingomonas</taxon>
    </lineage>
</organism>
<name>A0ABZ2G1G1_9SPHN</name>
<proteinExistence type="predicted"/>
<dbReference type="PROSITE" id="PS52015">
    <property type="entry name" value="TONB_CTD"/>
    <property type="match status" value="1"/>
</dbReference>
<feature type="compositionally biased region" description="Basic and acidic residues" evidence="1">
    <location>
        <begin position="29"/>
        <end position="44"/>
    </location>
</feature>
<feature type="compositionally biased region" description="Basic and acidic residues" evidence="1">
    <location>
        <begin position="58"/>
        <end position="69"/>
    </location>
</feature>
<evidence type="ECO:0000313" key="4">
    <source>
        <dbReference type="Proteomes" id="UP001382935"/>
    </source>
</evidence>
<dbReference type="SUPFAM" id="SSF74653">
    <property type="entry name" value="TolA/TonB C-terminal domain"/>
    <property type="match status" value="1"/>
</dbReference>
<reference evidence="3 4" key="1">
    <citation type="submission" date="2024-02" db="EMBL/GenBank/DDBJ databases">
        <title>Full genome sequence of Sphingomonas kaistensis.</title>
        <authorList>
            <person name="Poletto B.L."/>
            <person name="Silva G."/>
            <person name="Galante D."/>
            <person name="Campos K.R."/>
            <person name="Santos M.B.N."/>
            <person name="Sacchi C.T."/>
        </authorList>
    </citation>
    <scope>NUCLEOTIDE SEQUENCE [LARGE SCALE GENOMIC DNA]</scope>
    <source>
        <strain evidence="3 4">MA4R</strain>
    </source>
</reference>
<dbReference type="Gene3D" id="3.30.1150.10">
    <property type="match status" value="1"/>
</dbReference>
<sequence>MMMVFGGALTSKPTTDKAKATFLPSTGRSFDDGKVSETTSDKKTAIHWSGVSLLPETESDKKDKDDDRAQSAARRASNRALEKNAAATVTALQVTEPRRGAVVLQTGSLGKVMGMVRECNREQMAGWGLDPAVQDRIVLDARPTRKLASLFSDRDYPSGAIHNGDMSVVSARLIVSADGKVTRCTPLTPFSGEGFKEVVCARLSKAVYEPAELADGTKVPTFVITRIDFRFPD</sequence>
<evidence type="ECO:0000256" key="1">
    <source>
        <dbReference type="SAM" id="MobiDB-lite"/>
    </source>
</evidence>
<feature type="domain" description="TonB C-terminal" evidence="2">
    <location>
        <begin position="141"/>
        <end position="233"/>
    </location>
</feature>
<evidence type="ECO:0000313" key="3">
    <source>
        <dbReference type="EMBL" id="WWM69660.1"/>
    </source>
</evidence>